<dbReference type="InterPro" id="IPR036513">
    <property type="entry name" value="STAS_dom_sf"/>
</dbReference>
<dbReference type="InterPro" id="IPR001902">
    <property type="entry name" value="SLC26A/SulP_fam"/>
</dbReference>
<comment type="subcellular location">
    <subcellularLocation>
        <location evidence="1">Membrane</location>
        <topology evidence="1">Multi-pass membrane protein</topology>
    </subcellularLocation>
</comment>
<feature type="transmembrane region" description="Helical" evidence="5">
    <location>
        <begin position="332"/>
        <end position="351"/>
    </location>
</feature>
<feature type="transmembrane region" description="Helical" evidence="5">
    <location>
        <begin position="126"/>
        <end position="147"/>
    </location>
</feature>
<comment type="caution">
    <text evidence="7">The sequence shown here is derived from an EMBL/GenBank/DDBJ whole genome shotgun (WGS) entry which is preliminary data.</text>
</comment>
<feature type="transmembrane region" description="Helical" evidence="5">
    <location>
        <begin position="233"/>
        <end position="252"/>
    </location>
</feature>
<sequence>MLIPAGDPWWRDLSLQTLRADLFAGLLGALLVLPQGVAFARLAGLPPEYGIYSALLPCVVAALMGSSRHVVSGPTNANSLALFAMLSPLASPGSPDYIQLVLATTLMVGVIQLLVAVFRLGVLADFIAPSVLVGFTAGAACLIAYHAGLDLHALASRHAAVWPELAVAALTLAITFAVARLRPRWPAMLLGLVGGYVLATAIEARGGVGVSQMGSIPAILPALSLPGFDLAHFGDLVGIALALSVVAMAQSVSIAKAIADRSGDHIDPNREFFGQGLANLAASFTSSYLACGSLNRSMPNFEAGARTPLAAVTSSVALLALVAASASLLERIPMAAIAALLLYVSWTLIDIRKIREIAGFGRQEATCLLTTWLAVLLIRIELAILIGIGLSLLFYLYQTSRPAMRVLVPFGAERRFTPIPEVGAHVEECPQLKLVRMEGSVYFGAARHVGEVLRRYRESSPGQKHLLIMAKSMNFLDQAGEALWRKEFTQRHALGGGLYFHRPRARVMEAWRRGHSLERLENSHIFWRKSHALAEIVPRLDQAVCARCAVKLFAECPK</sequence>
<reference evidence="7 8" key="1">
    <citation type="submission" date="2013-06" db="EMBL/GenBank/DDBJ databases">
        <title>Draft genome sequence of Thauera terpenica.</title>
        <authorList>
            <person name="Liu B."/>
            <person name="Frostegard A.H."/>
            <person name="Shapleigh J.P."/>
        </authorList>
    </citation>
    <scope>NUCLEOTIDE SEQUENCE [LARGE SCALE GENOMIC DNA]</scope>
    <source>
        <strain evidence="7 8">58Eu</strain>
    </source>
</reference>
<keyword evidence="8" id="KW-1185">Reference proteome</keyword>
<gene>
    <name evidence="7" type="ORF">M622_12765</name>
</gene>
<dbReference type="AlphaFoldDB" id="S9ZSB5"/>
<evidence type="ECO:0000256" key="2">
    <source>
        <dbReference type="ARBA" id="ARBA00022692"/>
    </source>
</evidence>
<evidence type="ECO:0000256" key="4">
    <source>
        <dbReference type="ARBA" id="ARBA00023136"/>
    </source>
</evidence>
<keyword evidence="3 5" id="KW-1133">Transmembrane helix</keyword>
<feature type="transmembrane region" description="Helical" evidence="5">
    <location>
        <begin position="303"/>
        <end position="326"/>
    </location>
</feature>
<dbReference type="RefSeq" id="WP_021248534.1">
    <property type="nucleotide sequence ID" value="NZ_ATJV01000045.1"/>
</dbReference>
<dbReference type="Proteomes" id="UP000015455">
    <property type="component" value="Unassembled WGS sequence"/>
</dbReference>
<feature type="transmembrane region" description="Helical" evidence="5">
    <location>
        <begin position="159"/>
        <end position="178"/>
    </location>
</feature>
<feature type="transmembrane region" description="Helical" evidence="5">
    <location>
        <begin position="97"/>
        <end position="119"/>
    </location>
</feature>
<keyword evidence="4 5" id="KW-0472">Membrane</keyword>
<evidence type="ECO:0000313" key="8">
    <source>
        <dbReference type="Proteomes" id="UP000015455"/>
    </source>
</evidence>
<feature type="transmembrane region" description="Helical" evidence="5">
    <location>
        <begin position="20"/>
        <end position="43"/>
    </location>
</feature>
<dbReference type="PROSITE" id="PS50801">
    <property type="entry name" value="STAS"/>
    <property type="match status" value="1"/>
</dbReference>
<evidence type="ECO:0000256" key="1">
    <source>
        <dbReference type="ARBA" id="ARBA00004141"/>
    </source>
</evidence>
<dbReference type="PANTHER" id="PTHR11814">
    <property type="entry name" value="SULFATE TRANSPORTER"/>
    <property type="match status" value="1"/>
</dbReference>
<dbReference type="InterPro" id="IPR011547">
    <property type="entry name" value="SLC26A/SulP_dom"/>
</dbReference>
<dbReference type="STRING" id="1348657.M622_12765"/>
<protein>
    <recommendedName>
        <fullName evidence="6">STAS domain-containing protein</fullName>
    </recommendedName>
</protein>
<dbReference type="GO" id="GO:0016020">
    <property type="term" value="C:membrane"/>
    <property type="evidence" value="ECO:0007669"/>
    <property type="project" value="UniProtKB-SubCell"/>
</dbReference>
<evidence type="ECO:0000256" key="5">
    <source>
        <dbReference type="SAM" id="Phobius"/>
    </source>
</evidence>
<dbReference type="GO" id="GO:0055085">
    <property type="term" value="P:transmembrane transport"/>
    <property type="evidence" value="ECO:0007669"/>
    <property type="project" value="InterPro"/>
</dbReference>
<feature type="transmembrane region" description="Helical" evidence="5">
    <location>
        <begin position="185"/>
        <end position="202"/>
    </location>
</feature>
<dbReference type="PATRIC" id="fig|1348657.5.peg.1094"/>
<accession>S9ZSB5</accession>
<dbReference type="Gene3D" id="3.30.750.24">
    <property type="entry name" value="STAS domain"/>
    <property type="match status" value="1"/>
</dbReference>
<keyword evidence="2 5" id="KW-0812">Transmembrane</keyword>
<name>S9ZSB5_9RHOO</name>
<organism evidence="7 8">
    <name type="scientific">Thauera terpenica 58Eu</name>
    <dbReference type="NCBI Taxonomy" id="1348657"/>
    <lineage>
        <taxon>Bacteria</taxon>
        <taxon>Pseudomonadati</taxon>
        <taxon>Pseudomonadota</taxon>
        <taxon>Betaproteobacteria</taxon>
        <taxon>Rhodocyclales</taxon>
        <taxon>Zoogloeaceae</taxon>
        <taxon>Thauera</taxon>
    </lineage>
</organism>
<feature type="transmembrane region" description="Helical" evidence="5">
    <location>
        <begin position="372"/>
        <end position="397"/>
    </location>
</feature>
<feature type="domain" description="STAS" evidence="6">
    <location>
        <begin position="422"/>
        <end position="536"/>
    </location>
</feature>
<evidence type="ECO:0000256" key="3">
    <source>
        <dbReference type="ARBA" id="ARBA00022989"/>
    </source>
</evidence>
<dbReference type="CDD" id="cd07042">
    <property type="entry name" value="STAS_SulP_like_sulfate_transporter"/>
    <property type="match status" value="1"/>
</dbReference>
<dbReference type="SUPFAM" id="SSF52091">
    <property type="entry name" value="SpoIIaa-like"/>
    <property type="match status" value="1"/>
</dbReference>
<dbReference type="eggNOG" id="COG0659">
    <property type="taxonomic scope" value="Bacteria"/>
</dbReference>
<evidence type="ECO:0000259" key="6">
    <source>
        <dbReference type="PROSITE" id="PS50801"/>
    </source>
</evidence>
<feature type="transmembrane region" description="Helical" evidence="5">
    <location>
        <begin position="49"/>
        <end position="66"/>
    </location>
</feature>
<evidence type="ECO:0000313" key="7">
    <source>
        <dbReference type="EMBL" id="EPZ16422.1"/>
    </source>
</evidence>
<dbReference type="EMBL" id="ATJV01000045">
    <property type="protein sequence ID" value="EPZ16422.1"/>
    <property type="molecule type" value="Genomic_DNA"/>
</dbReference>
<dbReference type="Pfam" id="PF00916">
    <property type="entry name" value="Sulfate_transp"/>
    <property type="match status" value="1"/>
</dbReference>
<proteinExistence type="predicted"/>
<dbReference type="InterPro" id="IPR002645">
    <property type="entry name" value="STAS_dom"/>
</dbReference>